<dbReference type="AlphaFoldDB" id="A0A3S9B8V8"/>
<name>A0A3S9B8V8_9HYPH</name>
<accession>A0A3S9B8V8</accession>
<dbReference type="KEGG" id="abaw:D5400_20430"/>
<protein>
    <recommendedName>
        <fullName evidence="1">VOC domain-containing protein</fullName>
    </recommendedName>
</protein>
<dbReference type="OrthoDB" id="284897at2"/>
<dbReference type="Pfam" id="PF00903">
    <property type="entry name" value="Glyoxalase"/>
    <property type="match status" value="1"/>
</dbReference>
<evidence type="ECO:0000313" key="2">
    <source>
        <dbReference type="EMBL" id="AZN73339.1"/>
    </source>
</evidence>
<dbReference type="InterPro" id="IPR029068">
    <property type="entry name" value="Glyas_Bleomycin-R_OHBP_Dase"/>
</dbReference>
<dbReference type="InterPro" id="IPR037523">
    <property type="entry name" value="VOC_core"/>
</dbReference>
<keyword evidence="3" id="KW-1185">Reference proteome</keyword>
<dbReference type="EMBL" id="CP032509">
    <property type="protein sequence ID" value="AZN73339.1"/>
    <property type="molecule type" value="Genomic_DNA"/>
</dbReference>
<gene>
    <name evidence="2" type="ORF">D5400_20430</name>
</gene>
<feature type="domain" description="VOC" evidence="1">
    <location>
        <begin position="137"/>
        <end position="249"/>
    </location>
</feature>
<proteinExistence type="predicted"/>
<dbReference type="Gene3D" id="3.10.180.10">
    <property type="entry name" value="2,3-Dihydroxybiphenyl 1,2-Dioxygenase, domain 1"/>
    <property type="match status" value="2"/>
</dbReference>
<sequence>MSQDAAIAYLRFGTAMTKVHDLFAADVIGLQRIDGDENEAWFRSDLQRRTLVFFKGERESSVVGIALFDAAALEAVAQRLSDAYHPFAFLERSECDRLFVRSGLRTQDPSGNLIDLVVGPHHSGRRFFPRRDNGIQGVQSIGIRSLDTQRDLTFWCDLLGFTVRDHVGDIAYIGIGQLHHRLVLYPSARAGVLSVNFAVEDVELIMQNKYFFEAGQVRIVLGPGRDAASGQVFVTIEGPEGLLYRLVTDTTVIDPARHRPRQFAAVANSLCAWGSQPQGVPEYEFENTVGLAPLELVKRREGSAR</sequence>
<evidence type="ECO:0000259" key="1">
    <source>
        <dbReference type="PROSITE" id="PS51819"/>
    </source>
</evidence>
<dbReference type="RefSeq" id="WP_126012159.1">
    <property type="nucleotide sequence ID" value="NZ_CP032509.1"/>
</dbReference>
<organism evidence="2 3">
    <name type="scientific">Georhizobium profundi</name>
    <dbReference type="NCBI Taxonomy" id="2341112"/>
    <lineage>
        <taxon>Bacteria</taxon>
        <taxon>Pseudomonadati</taxon>
        <taxon>Pseudomonadota</taxon>
        <taxon>Alphaproteobacteria</taxon>
        <taxon>Hyphomicrobiales</taxon>
        <taxon>Rhizobiaceae</taxon>
        <taxon>Georhizobium</taxon>
    </lineage>
</organism>
<dbReference type="InterPro" id="IPR004360">
    <property type="entry name" value="Glyas_Fos-R_dOase_dom"/>
</dbReference>
<reference evidence="2 3" key="1">
    <citation type="submission" date="2018-09" db="EMBL/GenBank/DDBJ databases">
        <title>Marinorhizobium profundi gen. nov., sp. nov., isolated from a deep-sea sediment sample from the New Britain Trench and proposal of Marinorhizobiaceae fam. nov. in the order Rhizobiales of the class Alphaproteobacteria.</title>
        <authorList>
            <person name="Cao J."/>
        </authorList>
    </citation>
    <scope>NUCLEOTIDE SEQUENCE [LARGE SCALE GENOMIC DNA]</scope>
    <source>
        <strain evidence="2 3">WS11</strain>
    </source>
</reference>
<evidence type="ECO:0000313" key="3">
    <source>
        <dbReference type="Proteomes" id="UP000268192"/>
    </source>
</evidence>
<dbReference type="SUPFAM" id="SSF54593">
    <property type="entry name" value="Glyoxalase/Bleomycin resistance protein/Dihydroxybiphenyl dioxygenase"/>
    <property type="match status" value="2"/>
</dbReference>
<dbReference type="PROSITE" id="PS51819">
    <property type="entry name" value="VOC"/>
    <property type="match status" value="1"/>
</dbReference>
<dbReference type="Proteomes" id="UP000268192">
    <property type="component" value="Chromosome"/>
</dbReference>